<dbReference type="Proteomes" id="UP000014480">
    <property type="component" value="Unassembled WGS sequence"/>
</dbReference>
<organism evidence="1 2">
    <name type="scientific">Colletotrichum orbiculare (strain 104-T / ATCC 96160 / CBS 514.97 / LARS 414 / MAFF 240422)</name>
    <name type="common">Cucumber anthracnose fungus</name>
    <name type="synonym">Colletotrichum lagenarium</name>
    <dbReference type="NCBI Taxonomy" id="1213857"/>
    <lineage>
        <taxon>Eukaryota</taxon>
        <taxon>Fungi</taxon>
        <taxon>Dikarya</taxon>
        <taxon>Ascomycota</taxon>
        <taxon>Pezizomycotina</taxon>
        <taxon>Sordariomycetes</taxon>
        <taxon>Hypocreomycetidae</taxon>
        <taxon>Glomerellales</taxon>
        <taxon>Glomerellaceae</taxon>
        <taxon>Colletotrichum</taxon>
        <taxon>Colletotrichum orbiculare species complex</taxon>
    </lineage>
</organism>
<accession>A0A484FZC6</accession>
<name>A0A484FZC6_COLOR</name>
<evidence type="ECO:0000313" key="1">
    <source>
        <dbReference type="EMBL" id="TDZ22507.1"/>
    </source>
</evidence>
<protein>
    <submittedName>
        <fullName evidence="1">Uncharacterized protein</fullName>
    </submittedName>
</protein>
<reference evidence="2" key="1">
    <citation type="journal article" date="2013" name="New Phytol.">
        <title>Comparative genomic and transcriptomic analyses reveal the hemibiotrophic stage shift of Colletotrichum fungi.</title>
        <authorList>
            <person name="Gan P."/>
            <person name="Ikeda K."/>
            <person name="Irieda H."/>
            <person name="Narusaka M."/>
            <person name="O'Connell R.J."/>
            <person name="Narusaka Y."/>
            <person name="Takano Y."/>
            <person name="Kubo Y."/>
            <person name="Shirasu K."/>
        </authorList>
    </citation>
    <scope>NUCLEOTIDE SEQUENCE [LARGE SCALE GENOMIC DNA]</scope>
    <source>
        <strain evidence="2">104-T / ATCC 96160 / CBS 514.97 / LARS 414 / MAFF 240422</strain>
    </source>
</reference>
<gene>
    <name evidence="1" type="ORF">Cob_v004571</name>
</gene>
<comment type="caution">
    <text evidence="1">The sequence shown here is derived from an EMBL/GenBank/DDBJ whole genome shotgun (WGS) entry which is preliminary data.</text>
</comment>
<proteinExistence type="predicted"/>
<evidence type="ECO:0000313" key="2">
    <source>
        <dbReference type="Proteomes" id="UP000014480"/>
    </source>
</evidence>
<reference evidence="2" key="2">
    <citation type="journal article" date="2019" name="Mol. Plant Microbe Interact.">
        <title>Genome sequence resources for four phytopathogenic fungi from the Colletotrichum orbiculare species complex.</title>
        <authorList>
            <person name="Gan P."/>
            <person name="Tsushima A."/>
            <person name="Narusaka M."/>
            <person name="Narusaka Y."/>
            <person name="Takano Y."/>
            <person name="Kubo Y."/>
            <person name="Shirasu K."/>
        </authorList>
    </citation>
    <scope>GENOME REANNOTATION</scope>
    <source>
        <strain evidence="2">104-T / ATCC 96160 / CBS 514.97 / LARS 414 / MAFF 240422</strain>
    </source>
</reference>
<keyword evidence="2" id="KW-1185">Reference proteome</keyword>
<dbReference type="EMBL" id="AMCV02000010">
    <property type="protein sequence ID" value="TDZ22507.1"/>
    <property type="molecule type" value="Genomic_DNA"/>
</dbReference>
<sequence>MDGMASEQDADIRLIVRKIETCSPLLAGQPQSQSQLYTYLSKVYGTNYLSSVIARLHGYSVPESRFASAYGSDRPRSGRESVRPASLAIKPVKSDLAAVQSPYRVPQVHLIQETFGCRIELAQ</sequence>
<dbReference type="AlphaFoldDB" id="A0A484FZC6"/>